<dbReference type="InterPro" id="IPR030678">
    <property type="entry name" value="Peptide/Ni-bd"/>
</dbReference>
<keyword evidence="1 2" id="KW-0732">Signal</keyword>
<feature type="domain" description="Solute-binding protein family 5" evidence="3">
    <location>
        <begin position="86"/>
        <end position="435"/>
    </location>
</feature>
<dbReference type="Gene3D" id="3.40.190.10">
    <property type="entry name" value="Periplasmic binding protein-like II"/>
    <property type="match status" value="1"/>
</dbReference>
<feature type="signal peptide" evidence="2">
    <location>
        <begin position="1"/>
        <end position="22"/>
    </location>
</feature>
<dbReference type="InterPro" id="IPR000914">
    <property type="entry name" value="SBP_5_dom"/>
</dbReference>
<dbReference type="CDD" id="cd00995">
    <property type="entry name" value="PBP2_NikA_DppA_OppA_like"/>
    <property type="match status" value="1"/>
</dbReference>
<dbReference type="EMBL" id="AP027731">
    <property type="protein sequence ID" value="BDZ46172.1"/>
    <property type="molecule type" value="Genomic_DNA"/>
</dbReference>
<reference evidence="5" key="1">
    <citation type="journal article" date="2019" name="Int. J. Syst. Evol. Microbiol.">
        <title>The Global Catalogue of Microorganisms (GCM) 10K type strain sequencing project: providing services to taxonomists for standard genome sequencing and annotation.</title>
        <authorList>
            <consortium name="The Broad Institute Genomics Platform"/>
            <consortium name="The Broad Institute Genome Sequencing Center for Infectious Disease"/>
            <person name="Wu L."/>
            <person name="Ma J."/>
        </authorList>
    </citation>
    <scope>NUCLEOTIDE SEQUENCE [LARGE SCALE GENOMIC DNA]</scope>
    <source>
        <strain evidence="5">NBRC 108725</strain>
    </source>
</reference>
<evidence type="ECO:0000259" key="3">
    <source>
        <dbReference type="Pfam" id="PF00496"/>
    </source>
</evidence>
<dbReference type="Proteomes" id="UP001321498">
    <property type="component" value="Chromosome"/>
</dbReference>
<evidence type="ECO:0000256" key="2">
    <source>
        <dbReference type="SAM" id="SignalP"/>
    </source>
</evidence>
<feature type="chain" id="PRO_5046143990" evidence="2">
    <location>
        <begin position="23"/>
        <end position="514"/>
    </location>
</feature>
<dbReference type="Gene3D" id="3.10.105.10">
    <property type="entry name" value="Dipeptide-binding Protein, Domain 3"/>
    <property type="match status" value="1"/>
</dbReference>
<evidence type="ECO:0000313" key="4">
    <source>
        <dbReference type="EMBL" id="BDZ46172.1"/>
    </source>
</evidence>
<proteinExistence type="predicted"/>
<name>A0ABM8GD22_9MICO</name>
<dbReference type="PIRSF" id="PIRSF002741">
    <property type="entry name" value="MppA"/>
    <property type="match status" value="1"/>
</dbReference>
<dbReference type="SUPFAM" id="SSF53850">
    <property type="entry name" value="Periplasmic binding protein-like II"/>
    <property type="match status" value="1"/>
</dbReference>
<dbReference type="PANTHER" id="PTHR30290:SF38">
    <property type="entry name" value="D,D-DIPEPTIDE-BINDING PERIPLASMIC PROTEIN DDPA-RELATED"/>
    <property type="match status" value="1"/>
</dbReference>
<accession>A0ABM8GD22</accession>
<sequence>MNRRIGKGWIAGVAVASVLALAACSSGNSGTPAAQEDAGGPIDSAVVSLPAPSLSFDPTASVSATDRVTYQMLNATLVNLEFDGTVSPGLAESYEFNDDFTTFTAHLRKAAKFSDGSPITAADVAATFTRHIGVKDSTIGSTLNRVASVVADGDDTVVFTFPAPFPSFVSALSQGALGVVPAASLEDADAYYTAPEVTSGQYTIDAGWASNRLELTANEDYWGPQPIVKDLTLTVIEDANSAISQLQSGQIDFAGDLAPNFITQIEGTDGIDVLMSDVFGFFDVRLNNRSGPFSDVNMRKAVNAAIDREEIVSSIWGDNNSPQSGFWPDSMEGHVDRDVKQDLPAAKKFLADTDCADGCSVRMMYSDQDFPFSGQLALMVQSQLAEVGIEVQLEKLDASTMIDRLFAGEYDMVPGAMASSGNVPDPLLANALLGTGFLKAEFTGYNSDEMNGLIQTVNVNDGDPRTKAIKQIEEQFVKDQPYVTLAPWVRGSASTLPKGVFALVGATAKMGSVD</sequence>
<protein>
    <submittedName>
        <fullName evidence="4">ABC transporter substrate-binding protein</fullName>
    </submittedName>
</protein>
<evidence type="ECO:0000256" key="1">
    <source>
        <dbReference type="ARBA" id="ARBA00022729"/>
    </source>
</evidence>
<evidence type="ECO:0000313" key="5">
    <source>
        <dbReference type="Proteomes" id="UP001321498"/>
    </source>
</evidence>
<gene>
    <name evidence="4" type="ORF">GCM10025866_20810</name>
</gene>
<dbReference type="PROSITE" id="PS51257">
    <property type="entry name" value="PROKAR_LIPOPROTEIN"/>
    <property type="match status" value="1"/>
</dbReference>
<dbReference type="InterPro" id="IPR039424">
    <property type="entry name" value="SBP_5"/>
</dbReference>
<dbReference type="PANTHER" id="PTHR30290">
    <property type="entry name" value="PERIPLASMIC BINDING COMPONENT OF ABC TRANSPORTER"/>
    <property type="match status" value="1"/>
</dbReference>
<keyword evidence="5" id="KW-1185">Reference proteome</keyword>
<organism evidence="4 5">
    <name type="scientific">Naasia aerilata</name>
    <dbReference type="NCBI Taxonomy" id="1162966"/>
    <lineage>
        <taxon>Bacteria</taxon>
        <taxon>Bacillati</taxon>
        <taxon>Actinomycetota</taxon>
        <taxon>Actinomycetes</taxon>
        <taxon>Micrococcales</taxon>
        <taxon>Microbacteriaceae</taxon>
        <taxon>Naasia</taxon>
    </lineage>
</organism>
<dbReference type="Pfam" id="PF00496">
    <property type="entry name" value="SBP_bac_5"/>
    <property type="match status" value="1"/>
</dbReference>